<comment type="similarity">
    <text evidence="2 15">Belongs to the class-I aminoacyl-tRNA synthetase family.</text>
</comment>
<feature type="region of interest" description="Disordered" evidence="16">
    <location>
        <begin position="37"/>
        <end position="71"/>
    </location>
</feature>
<evidence type="ECO:0000256" key="5">
    <source>
        <dbReference type="ARBA" id="ARBA00022741"/>
    </source>
</evidence>
<evidence type="ECO:0000256" key="13">
    <source>
        <dbReference type="ARBA" id="ARBA00043854"/>
    </source>
</evidence>
<dbReference type="Pfam" id="PF08264">
    <property type="entry name" value="Anticodon_1"/>
    <property type="match status" value="1"/>
</dbReference>
<evidence type="ECO:0000256" key="15">
    <source>
        <dbReference type="RuleBase" id="RU363035"/>
    </source>
</evidence>
<dbReference type="PROSITE" id="PS00178">
    <property type="entry name" value="AA_TRNA_LIGASE_I"/>
    <property type="match status" value="1"/>
</dbReference>
<dbReference type="CDD" id="cd07962">
    <property type="entry name" value="Anticodon_Ia_Val"/>
    <property type="match status" value="1"/>
</dbReference>
<dbReference type="GO" id="GO:0005739">
    <property type="term" value="C:mitochondrion"/>
    <property type="evidence" value="ECO:0007669"/>
    <property type="project" value="UniProtKB-SubCell"/>
</dbReference>
<feature type="compositionally biased region" description="Basic and acidic residues" evidence="16">
    <location>
        <begin position="59"/>
        <end position="71"/>
    </location>
</feature>
<dbReference type="AlphaFoldDB" id="A0A8C4PTT0"/>
<dbReference type="FunFam" id="3.40.50.620:FF:000020">
    <property type="entry name" value="Valine--tRNA ligase, mitochondrial"/>
    <property type="match status" value="1"/>
</dbReference>
<dbReference type="InterPro" id="IPR033705">
    <property type="entry name" value="Anticodon_Ia_Val"/>
</dbReference>
<dbReference type="Gene3D" id="3.40.50.620">
    <property type="entry name" value="HUPs"/>
    <property type="match status" value="2"/>
</dbReference>
<keyword evidence="6 15" id="KW-0067">ATP-binding</keyword>
<dbReference type="InterPro" id="IPR002300">
    <property type="entry name" value="aa-tRNA-synth_Ia"/>
</dbReference>
<comment type="subcellular location">
    <subcellularLocation>
        <location evidence="1">Mitochondrion</location>
    </subcellularLocation>
</comment>
<evidence type="ECO:0000256" key="16">
    <source>
        <dbReference type="SAM" id="MobiDB-lite"/>
    </source>
</evidence>
<dbReference type="EC" id="6.1.1.9" evidence="3"/>
<evidence type="ECO:0000256" key="3">
    <source>
        <dbReference type="ARBA" id="ARBA00013169"/>
    </source>
</evidence>
<evidence type="ECO:0000256" key="2">
    <source>
        <dbReference type="ARBA" id="ARBA00005594"/>
    </source>
</evidence>
<evidence type="ECO:0000256" key="8">
    <source>
        <dbReference type="ARBA" id="ARBA00022946"/>
    </source>
</evidence>
<dbReference type="Gene3D" id="3.90.740.10">
    <property type="entry name" value="Valyl/Leucyl/Isoleucyl-tRNA synthetase, editing domain"/>
    <property type="match status" value="1"/>
</dbReference>
<dbReference type="GO" id="GO:0005524">
    <property type="term" value="F:ATP binding"/>
    <property type="evidence" value="ECO:0007669"/>
    <property type="project" value="UniProtKB-KW"/>
</dbReference>
<name>A0A8C4PTT0_EQUAS</name>
<evidence type="ECO:0000256" key="14">
    <source>
        <dbReference type="ARBA" id="ARBA00047552"/>
    </source>
</evidence>
<feature type="domain" description="Aminoacyl-tRNA synthetase class Ia" evidence="17">
    <location>
        <begin position="123"/>
        <end position="730"/>
    </location>
</feature>
<evidence type="ECO:0000259" key="17">
    <source>
        <dbReference type="Pfam" id="PF00133"/>
    </source>
</evidence>
<evidence type="ECO:0000259" key="18">
    <source>
        <dbReference type="Pfam" id="PF08264"/>
    </source>
</evidence>
<dbReference type="PANTHER" id="PTHR11946:SF71">
    <property type="entry name" value="VALINE--TRNA LIGASE, MITOCHONDRIAL"/>
    <property type="match status" value="1"/>
</dbReference>
<evidence type="ECO:0000256" key="9">
    <source>
        <dbReference type="ARBA" id="ARBA00023128"/>
    </source>
</evidence>
<dbReference type="SUPFAM" id="SSF52374">
    <property type="entry name" value="Nucleotidylyl transferase"/>
    <property type="match status" value="1"/>
</dbReference>
<accession>A0A8C4PTT0</accession>
<evidence type="ECO:0000256" key="7">
    <source>
        <dbReference type="ARBA" id="ARBA00022917"/>
    </source>
</evidence>
<dbReference type="FunFam" id="3.40.50.620:FF:000120">
    <property type="entry name" value="Valine--tRNA ligase, mitochondrial"/>
    <property type="match status" value="1"/>
</dbReference>
<dbReference type="NCBIfam" id="NF004349">
    <property type="entry name" value="PRK05729.1"/>
    <property type="match status" value="1"/>
</dbReference>
<feature type="domain" description="Methionyl/Valyl/Leucyl/Isoleucyl-tRNA synthetase anticodon-binding" evidence="18">
    <location>
        <begin position="769"/>
        <end position="879"/>
    </location>
</feature>
<dbReference type="SUPFAM" id="SSF50677">
    <property type="entry name" value="ValRS/IleRS/LeuRS editing domain"/>
    <property type="match status" value="1"/>
</dbReference>
<dbReference type="Pfam" id="PF00133">
    <property type="entry name" value="tRNA-synt_1"/>
    <property type="match status" value="1"/>
</dbReference>
<evidence type="ECO:0000256" key="4">
    <source>
        <dbReference type="ARBA" id="ARBA00022598"/>
    </source>
</evidence>
<dbReference type="GO" id="GO:0004832">
    <property type="term" value="F:valine-tRNA ligase activity"/>
    <property type="evidence" value="ECO:0007669"/>
    <property type="project" value="UniProtKB-EC"/>
</dbReference>
<organism evidence="19">
    <name type="scientific">Equus asinus asinus</name>
    <dbReference type="NCBI Taxonomy" id="83772"/>
    <lineage>
        <taxon>Eukaryota</taxon>
        <taxon>Metazoa</taxon>
        <taxon>Chordata</taxon>
        <taxon>Craniata</taxon>
        <taxon>Vertebrata</taxon>
        <taxon>Euteleostomi</taxon>
        <taxon>Mammalia</taxon>
        <taxon>Eutheria</taxon>
        <taxon>Laurasiatheria</taxon>
        <taxon>Perissodactyla</taxon>
        <taxon>Equidae</taxon>
        <taxon>Equus</taxon>
    </lineage>
</organism>
<evidence type="ECO:0000256" key="1">
    <source>
        <dbReference type="ARBA" id="ARBA00004173"/>
    </source>
</evidence>
<keyword evidence="8" id="KW-0809">Transit peptide</keyword>
<keyword evidence="9" id="KW-0496">Mitochondrion</keyword>
<dbReference type="Ensembl" id="ENSEAST00005032900.1">
    <property type="protein sequence ID" value="ENSEASP00005030260.1"/>
    <property type="gene ID" value="ENSEASG00005019997.1"/>
</dbReference>
<sequence>MCSVCVEQILTRFQALLMPHLPLASFRPPLWGLRPSRGLPRSHPLSTQSEPHGSHITRRNREAKQKRLREKQAALEAGIARKSKVRGSHSIVLYEIPTEPGEKKDVSQPLPPAYSPRYVEAAWYPWWVREGFFKPEYQTQLPHATGETFSMCIPPPNVTGSLHIGHALTVAIQDALVRWHRMRGDQVLWVPGSDHAGIATQAVVEKQLWKERRVRRHELSREEFLREVWKWKDEKGGEICEQLRALGASLDWDRECFTMDPGSSAAVTEAFVRLHKAGLLYRNRQLVNWSCALRSAISDIEVESRPLPGRTELRLPGCPTPVSFGLLVSVAFPVDGEPAQTFPSHTCLSLIPFPFLQHLHRRQLRHPLTGQLLPLITDSAVQPHVGTGAVKVTPAHSPADAELGARHGLSPLSVIAEDGTMTSLCGDWLQGLHRFVARGKIMSALRERGLFRGLQDHPMVLPICSRSGDVVEYLLKSQWFVRCREMGDRAAQAVESGALELSPSFHQKNWQHWFSHIGDWCVSRQLWWGHRIPAYLVVEEHAEDCWVVGRTEAEAREVAAELTGRPGAELTLARDPDVLDTWFSSALFPFSTLGWPQETQDLARFYPLSLLETGSDLLLFWVGRMVMLGMQLTGQLPFSKVLLHSMVRDRQGRKMSKSLGNVLDPRDIIMNCPSQVLQEKLEDGNLDPAELAIAAAAQRKDFPHGIPECGTDALRFTLCSHGALGGDLHLSVSEILSSRHFCNKIWNALRFILNALGEKFVPHPLLPVDAWILSCLARTARECERGFLTRELSLVTHALHHFWLHNLCDVYLEAVKPVLLRSPRLPGPPQVLFSCADVGLRLLAPLMPFLAEELWQRLPPRPGAPPAPSISVAPYPSARSLVSHAGWREEGKAWRAEPRVRRCRVGREAGSDVLTLTDSLSSPVLLQSSEPGEQGLFEAFLEPLGTLGYCGAVGLLPPGAAAPSGWAQAPLSDTIQVYMELQVTRRDWRGRSRRECGEEGKWWVL</sequence>
<dbReference type="NCBIfam" id="TIGR00422">
    <property type="entry name" value="valS"/>
    <property type="match status" value="1"/>
</dbReference>
<dbReference type="SUPFAM" id="SSF47323">
    <property type="entry name" value="Anticodon-binding domain of a subclass of class I aminoacyl-tRNA synthetases"/>
    <property type="match status" value="1"/>
</dbReference>
<dbReference type="InterPro" id="IPR014729">
    <property type="entry name" value="Rossmann-like_a/b/a_fold"/>
</dbReference>
<evidence type="ECO:0000256" key="10">
    <source>
        <dbReference type="ARBA" id="ARBA00023146"/>
    </source>
</evidence>
<dbReference type="PRINTS" id="PR00986">
    <property type="entry name" value="TRNASYNTHVAL"/>
</dbReference>
<dbReference type="InterPro" id="IPR013155">
    <property type="entry name" value="M/V/L/I-tRNA-synth_anticd-bd"/>
</dbReference>
<dbReference type="FunFam" id="1.10.730.10:FF:000019">
    <property type="entry name" value="Valine--tRNA ligase, mitochondrial"/>
    <property type="match status" value="1"/>
</dbReference>
<dbReference type="FunFam" id="3.90.740.10:FF:000014">
    <property type="entry name" value="valine--tRNA ligase, mitochondrial"/>
    <property type="match status" value="1"/>
</dbReference>
<dbReference type="InterPro" id="IPR001412">
    <property type="entry name" value="aa-tRNA-synth_I_CS"/>
</dbReference>
<evidence type="ECO:0000256" key="6">
    <source>
        <dbReference type="ARBA" id="ARBA00022840"/>
    </source>
</evidence>
<gene>
    <name evidence="19" type="primary">VARS2</name>
</gene>
<protein>
    <recommendedName>
        <fullName evidence="12">Valine--tRNA ligase, mitochondrial</fullName>
        <ecNumber evidence="3">6.1.1.9</ecNumber>
    </recommendedName>
    <alternativeName>
        <fullName evidence="11">Valyl-tRNA synthetase</fullName>
    </alternativeName>
</protein>
<dbReference type="PANTHER" id="PTHR11946">
    <property type="entry name" value="VALYL-TRNA SYNTHETASES"/>
    <property type="match status" value="1"/>
</dbReference>
<evidence type="ECO:0000313" key="19">
    <source>
        <dbReference type="Ensembl" id="ENSEASP00005030260.1"/>
    </source>
</evidence>
<dbReference type="GO" id="GO:0002161">
    <property type="term" value="F:aminoacyl-tRNA deacylase activity"/>
    <property type="evidence" value="ECO:0007669"/>
    <property type="project" value="InterPro"/>
</dbReference>
<dbReference type="CDD" id="cd00817">
    <property type="entry name" value="ValRS_core"/>
    <property type="match status" value="1"/>
</dbReference>
<proteinExistence type="inferred from homology"/>
<dbReference type="Gene3D" id="1.10.730.10">
    <property type="entry name" value="Isoleucyl-tRNA Synthetase, Domain 1"/>
    <property type="match status" value="1"/>
</dbReference>
<dbReference type="GO" id="GO:0006438">
    <property type="term" value="P:valyl-tRNA aminoacylation"/>
    <property type="evidence" value="ECO:0007669"/>
    <property type="project" value="InterPro"/>
</dbReference>
<evidence type="ECO:0000256" key="11">
    <source>
        <dbReference type="ARBA" id="ARBA00029936"/>
    </source>
</evidence>
<comment type="catalytic activity">
    <reaction evidence="14">
        <text>tRNA(Val) + L-valine + ATP = L-valyl-tRNA(Val) + AMP + diphosphate</text>
        <dbReference type="Rhea" id="RHEA:10704"/>
        <dbReference type="Rhea" id="RHEA-COMP:9672"/>
        <dbReference type="Rhea" id="RHEA-COMP:9708"/>
        <dbReference type="ChEBI" id="CHEBI:30616"/>
        <dbReference type="ChEBI" id="CHEBI:33019"/>
        <dbReference type="ChEBI" id="CHEBI:57762"/>
        <dbReference type="ChEBI" id="CHEBI:78442"/>
        <dbReference type="ChEBI" id="CHEBI:78537"/>
        <dbReference type="ChEBI" id="CHEBI:456215"/>
        <dbReference type="EC" id="6.1.1.9"/>
    </reaction>
</comment>
<dbReference type="InterPro" id="IPR002303">
    <property type="entry name" value="Valyl-tRNA_ligase"/>
</dbReference>
<dbReference type="GO" id="GO:0005829">
    <property type="term" value="C:cytosol"/>
    <property type="evidence" value="ECO:0007669"/>
    <property type="project" value="TreeGrafter"/>
</dbReference>
<keyword evidence="10 15" id="KW-0030">Aminoacyl-tRNA synthetase</keyword>
<keyword evidence="7 15" id="KW-0648">Protein biosynthesis</keyword>
<reference evidence="19" key="1">
    <citation type="submission" date="2023-03" db="UniProtKB">
        <authorList>
            <consortium name="Ensembl"/>
        </authorList>
    </citation>
    <scope>IDENTIFICATION</scope>
</reference>
<keyword evidence="4 15" id="KW-0436">Ligase</keyword>
<dbReference type="InterPro" id="IPR009008">
    <property type="entry name" value="Val/Leu/Ile-tRNA-synth_edit"/>
</dbReference>
<comment type="function">
    <text evidence="13">Catalyzes the attachment of valine to tRNA(Val) in a two-step reaction: valine is first activated by ATP to form Val-AMP and then transferred to the acceptor end of tRNA(Val).</text>
</comment>
<keyword evidence="5 15" id="KW-0547">Nucleotide-binding</keyword>
<evidence type="ECO:0000256" key="12">
    <source>
        <dbReference type="ARBA" id="ARBA00040837"/>
    </source>
</evidence>
<dbReference type="InterPro" id="IPR009080">
    <property type="entry name" value="tRNAsynth_Ia_anticodon-bd"/>
</dbReference>